<dbReference type="PANTHER" id="PTHR30086">
    <property type="entry name" value="ARGININE EXPORTER PROTEIN ARGO"/>
    <property type="match status" value="1"/>
</dbReference>
<gene>
    <name evidence="7" type="ORF">ACFSTE_09070</name>
</gene>
<evidence type="ECO:0000256" key="2">
    <source>
        <dbReference type="ARBA" id="ARBA00022475"/>
    </source>
</evidence>
<feature type="transmembrane region" description="Helical" evidence="6">
    <location>
        <begin position="85"/>
        <end position="103"/>
    </location>
</feature>
<evidence type="ECO:0000256" key="1">
    <source>
        <dbReference type="ARBA" id="ARBA00004651"/>
    </source>
</evidence>
<keyword evidence="3 6" id="KW-0812">Transmembrane</keyword>
<keyword evidence="5 6" id="KW-0472">Membrane</keyword>
<evidence type="ECO:0000256" key="4">
    <source>
        <dbReference type="ARBA" id="ARBA00022989"/>
    </source>
</evidence>
<feature type="transmembrane region" description="Helical" evidence="6">
    <location>
        <begin position="123"/>
        <end position="144"/>
    </location>
</feature>
<dbReference type="PANTHER" id="PTHR30086:SF20">
    <property type="entry name" value="ARGININE EXPORTER PROTEIN ARGO-RELATED"/>
    <property type="match status" value="1"/>
</dbReference>
<evidence type="ECO:0000313" key="8">
    <source>
        <dbReference type="Proteomes" id="UP001597459"/>
    </source>
</evidence>
<sequence>MRKQFVTCVIMFGIENFGAFVATGILLNMTPGAGTMYILGKSLSGGTKSGVISVMGICTGSAMHTLLTAFGLSALLAESQLAFDIVKYLGAIYLIGLGCKLIFSNKKMEGVHVSKKESYKKIYLSGALTNLLNPKVALFYIAFLPQFVNPEFEMPLLSFLILGFTYVFTGVLWCTLLAIFSARFSEKIQQNQKIKKWLDKISGVVFVSFGIKLAISK</sequence>
<dbReference type="Pfam" id="PF01810">
    <property type="entry name" value="LysE"/>
    <property type="match status" value="1"/>
</dbReference>
<organism evidence="7 8">
    <name type="scientific">Aquimarina hainanensis</name>
    <dbReference type="NCBI Taxonomy" id="1578017"/>
    <lineage>
        <taxon>Bacteria</taxon>
        <taxon>Pseudomonadati</taxon>
        <taxon>Bacteroidota</taxon>
        <taxon>Flavobacteriia</taxon>
        <taxon>Flavobacteriales</taxon>
        <taxon>Flavobacteriaceae</taxon>
        <taxon>Aquimarina</taxon>
    </lineage>
</organism>
<feature type="transmembrane region" description="Helical" evidence="6">
    <location>
        <begin position="156"/>
        <end position="185"/>
    </location>
</feature>
<protein>
    <submittedName>
        <fullName evidence="7">LysE family translocator</fullName>
    </submittedName>
</protein>
<dbReference type="PIRSF" id="PIRSF006324">
    <property type="entry name" value="LeuE"/>
    <property type="match status" value="1"/>
</dbReference>
<evidence type="ECO:0000256" key="6">
    <source>
        <dbReference type="SAM" id="Phobius"/>
    </source>
</evidence>
<dbReference type="Proteomes" id="UP001597459">
    <property type="component" value="Unassembled WGS sequence"/>
</dbReference>
<evidence type="ECO:0000313" key="7">
    <source>
        <dbReference type="EMBL" id="MFD2590980.1"/>
    </source>
</evidence>
<keyword evidence="4 6" id="KW-1133">Transmembrane helix</keyword>
<name>A0ABW5N635_9FLAO</name>
<evidence type="ECO:0000256" key="3">
    <source>
        <dbReference type="ARBA" id="ARBA00022692"/>
    </source>
</evidence>
<keyword evidence="2" id="KW-1003">Cell membrane</keyword>
<proteinExistence type="predicted"/>
<comment type="subcellular location">
    <subcellularLocation>
        <location evidence="1">Cell membrane</location>
        <topology evidence="1">Multi-pass membrane protein</topology>
    </subcellularLocation>
</comment>
<dbReference type="EMBL" id="JBHULX010000013">
    <property type="protein sequence ID" value="MFD2590980.1"/>
    <property type="molecule type" value="Genomic_DNA"/>
</dbReference>
<evidence type="ECO:0000256" key="5">
    <source>
        <dbReference type="ARBA" id="ARBA00023136"/>
    </source>
</evidence>
<reference evidence="8" key="1">
    <citation type="journal article" date="2019" name="Int. J. Syst. Evol. Microbiol.">
        <title>The Global Catalogue of Microorganisms (GCM) 10K type strain sequencing project: providing services to taxonomists for standard genome sequencing and annotation.</title>
        <authorList>
            <consortium name="The Broad Institute Genomics Platform"/>
            <consortium name="The Broad Institute Genome Sequencing Center for Infectious Disease"/>
            <person name="Wu L."/>
            <person name="Ma J."/>
        </authorList>
    </citation>
    <scope>NUCLEOTIDE SEQUENCE [LARGE SCALE GENOMIC DNA]</scope>
    <source>
        <strain evidence="8">KCTC 42423</strain>
    </source>
</reference>
<dbReference type="InterPro" id="IPR001123">
    <property type="entry name" value="LeuE-type"/>
</dbReference>
<dbReference type="RefSeq" id="WP_217704361.1">
    <property type="nucleotide sequence ID" value="NZ_JBHSJV010000001.1"/>
</dbReference>
<accession>A0ABW5N635</accession>
<comment type="caution">
    <text evidence="7">The sequence shown here is derived from an EMBL/GenBank/DDBJ whole genome shotgun (WGS) entry which is preliminary data.</text>
</comment>
<keyword evidence="8" id="KW-1185">Reference proteome</keyword>